<evidence type="ECO:0008006" key="3">
    <source>
        <dbReference type="Google" id="ProtNLM"/>
    </source>
</evidence>
<proteinExistence type="predicted"/>
<organism evidence="1 2">
    <name type="scientific">Vandammella animalimorsus</name>
    <dbReference type="NCBI Taxonomy" id="2029117"/>
    <lineage>
        <taxon>Bacteria</taxon>
        <taxon>Pseudomonadati</taxon>
        <taxon>Pseudomonadota</taxon>
        <taxon>Betaproteobacteria</taxon>
        <taxon>Burkholderiales</taxon>
        <taxon>Comamonadaceae</taxon>
        <taxon>Vandammella</taxon>
    </lineage>
</organism>
<name>A0A2A2ABM2_9BURK</name>
<dbReference type="EMBL" id="NSJB01000014">
    <property type="protein sequence ID" value="PAT34979.1"/>
    <property type="molecule type" value="Genomic_DNA"/>
</dbReference>
<dbReference type="Pfam" id="PF25209">
    <property type="entry name" value="Phage_capsid_4"/>
    <property type="match status" value="1"/>
</dbReference>
<dbReference type="AlphaFoldDB" id="A0A2A2ABM2"/>
<comment type="caution">
    <text evidence="1">The sequence shown here is derived from an EMBL/GenBank/DDBJ whole genome shotgun (WGS) entry which is preliminary data.</text>
</comment>
<sequence>MQACLREAAPAPERDFRQLIELVSGAVRQRINEGRPEGDKRWADICGMYADRIVVQIDGRKWQYGYTLVDDANGGQAVQLAAPVEVVERFVPVREGQAQPDSGALATFREAADGSIAVTLIRAGRSGNNNYYPDAALREAAPLFEGARVFAKSDADHIKGGGKDVRNLIGGVYGVQFVEGQGPDTGALTGTFRPISPSDPVVQKMVEAVQRGMQHLLGLSIDAMANIRPRREGRTVLREAVRFSRVNSVDLIVEPGAGGGLDRLTEAAADQPTDQEKAMPLWKQRMLEAIQKTAPAQYAAINPETIGDDELVNLHEAVCGPLVPGATGAGSDALREAQGDDAPVTRAELQMLQLRQTAGQRIAASTLPAPAKQRLQTQFERAERFTEAEIDQAIKAEGEYLARFTESGSVRVPVFGGGSIEVGDRSVQVREMLDAFFNPAHKNHGAVSSLREAYIEITGDKRVTGRMEHCDMGRMAESLGVMREAIDSGTFASALGDSITRRMQEIYTGETDLDVWRKVATVGSVSDFRTQERIQIGGYGNLPAVAEKGEYTALSSPSDAKATYKVSKRGGTETVTLETIKNDDVNTVRRIPLELALAAKNTLYEFVFDFFKENGNIYDGKALYHSDHGNLFTAALSADEFAKHRLAMLKQTRSGSGKRLAAAPRTLLIPFELQELAYNLFVRQQNLDKTFVQTINPEIIPVSYWTDDKDWVTVADTNRLPVLEVSFLDGRQEPELFVQDMPNVGSLFANDTITYKIRHIYGGAVLVDGCKGTTKAVVA</sequence>
<gene>
    <name evidence="1" type="ORF">CK625_12645</name>
</gene>
<accession>A0A2A2ABM2</accession>
<protein>
    <recommendedName>
        <fullName evidence="3">Bacteriophage Mu GpT domain-containing protein</fullName>
    </recommendedName>
</protein>
<dbReference type="Proteomes" id="UP000218054">
    <property type="component" value="Unassembled WGS sequence"/>
</dbReference>
<evidence type="ECO:0000313" key="1">
    <source>
        <dbReference type="EMBL" id="PAT34979.1"/>
    </source>
</evidence>
<keyword evidence="2" id="KW-1185">Reference proteome</keyword>
<evidence type="ECO:0000313" key="2">
    <source>
        <dbReference type="Proteomes" id="UP000218054"/>
    </source>
</evidence>
<reference evidence="1 2" key="1">
    <citation type="submission" date="2017-08" db="EMBL/GenBank/DDBJ databases">
        <title>WGS of Clinical strains of the CDC Group NO-1 linked to zoonotic infections in humans.</title>
        <authorList>
            <person name="Bernier A.-M."/>
            <person name="Bernard K."/>
        </authorList>
    </citation>
    <scope>NUCLEOTIDE SEQUENCE [LARGE SCALE GENOMIC DNA]</scope>
    <source>
        <strain evidence="1 2">NML00-0135</strain>
    </source>
</reference>